<evidence type="ECO:0000313" key="3">
    <source>
        <dbReference type="Proteomes" id="UP000521943"/>
    </source>
</evidence>
<organism evidence="2 3">
    <name type="scientific">Ephemerocybe angulata</name>
    <dbReference type="NCBI Taxonomy" id="980116"/>
    <lineage>
        <taxon>Eukaryota</taxon>
        <taxon>Fungi</taxon>
        <taxon>Dikarya</taxon>
        <taxon>Basidiomycota</taxon>
        <taxon>Agaricomycotina</taxon>
        <taxon>Agaricomycetes</taxon>
        <taxon>Agaricomycetidae</taxon>
        <taxon>Agaricales</taxon>
        <taxon>Agaricineae</taxon>
        <taxon>Psathyrellaceae</taxon>
        <taxon>Ephemerocybe</taxon>
    </lineage>
</organism>
<proteinExistence type="predicted"/>
<protein>
    <submittedName>
        <fullName evidence="2">Uncharacterized protein</fullName>
    </submittedName>
</protein>
<accession>A0A8H6ME77</accession>
<gene>
    <name evidence="2" type="ORF">DFP72DRAFT_632369</name>
</gene>
<reference evidence="2 3" key="1">
    <citation type="submission" date="2020-07" db="EMBL/GenBank/DDBJ databases">
        <title>Comparative genomics of pyrophilous fungi reveals a link between fire events and developmental genes.</title>
        <authorList>
            <consortium name="DOE Joint Genome Institute"/>
            <person name="Steindorff A.S."/>
            <person name="Carver A."/>
            <person name="Calhoun S."/>
            <person name="Stillman K."/>
            <person name="Liu H."/>
            <person name="Lipzen A."/>
            <person name="Pangilinan J."/>
            <person name="Labutti K."/>
            <person name="Bruns T.D."/>
            <person name="Grigoriev I.V."/>
        </authorList>
    </citation>
    <scope>NUCLEOTIDE SEQUENCE [LARGE SCALE GENOMIC DNA]</scope>
    <source>
        <strain evidence="2 3">CBS 144469</strain>
    </source>
</reference>
<dbReference type="Proteomes" id="UP000521943">
    <property type="component" value="Unassembled WGS sequence"/>
</dbReference>
<evidence type="ECO:0000313" key="2">
    <source>
        <dbReference type="EMBL" id="KAF6761841.1"/>
    </source>
</evidence>
<dbReference type="EMBL" id="JACGCI010000009">
    <property type="protein sequence ID" value="KAF6761841.1"/>
    <property type="molecule type" value="Genomic_DNA"/>
</dbReference>
<feature type="region of interest" description="Disordered" evidence="1">
    <location>
        <begin position="129"/>
        <end position="171"/>
    </location>
</feature>
<dbReference type="AlphaFoldDB" id="A0A8H6ME77"/>
<name>A0A8H6ME77_9AGAR</name>
<evidence type="ECO:0000256" key="1">
    <source>
        <dbReference type="SAM" id="MobiDB-lite"/>
    </source>
</evidence>
<comment type="caution">
    <text evidence="2">The sequence shown here is derived from an EMBL/GenBank/DDBJ whole genome shotgun (WGS) entry which is preliminary data.</text>
</comment>
<keyword evidence="3" id="KW-1185">Reference proteome</keyword>
<sequence length="171" mass="19213">MLAWVRVRHQHRPRRPSHSCLSLRRRPRRSPSHFLSLNLAVFLRTNSPFSGVRSLLKLPGDSRTTCELTRARCRPLGHAASLIFHENGSVCLLPPVIINIYLCRARSTRSAVSAGRVLLICALPSQTQGQGRATRRRGTKIEGASLPPEMKLSARRPPNPRLRLKSNAYDQ</sequence>